<comment type="catalytic activity">
    <reaction evidence="9">
        <text>tRNA(Arg) + L-arginine + ATP = L-arginyl-tRNA(Arg) + AMP + diphosphate</text>
        <dbReference type="Rhea" id="RHEA:20301"/>
        <dbReference type="Rhea" id="RHEA-COMP:9658"/>
        <dbReference type="Rhea" id="RHEA-COMP:9673"/>
        <dbReference type="ChEBI" id="CHEBI:30616"/>
        <dbReference type="ChEBI" id="CHEBI:32682"/>
        <dbReference type="ChEBI" id="CHEBI:33019"/>
        <dbReference type="ChEBI" id="CHEBI:78442"/>
        <dbReference type="ChEBI" id="CHEBI:78513"/>
        <dbReference type="ChEBI" id="CHEBI:456215"/>
        <dbReference type="EC" id="6.1.1.19"/>
    </reaction>
</comment>
<keyword evidence="6 10" id="KW-0648">Protein biosynthesis</keyword>
<proteinExistence type="inferred from homology"/>
<evidence type="ECO:0000256" key="9">
    <source>
        <dbReference type="ARBA" id="ARBA00049339"/>
    </source>
</evidence>
<dbReference type="PANTHER" id="PTHR11956:SF5">
    <property type="entry name" value="ARGININE--TRNA LIGASE, CYTOPLASMIC"/>
    <property type="match status" value="1"/>
</dbReference>
<keyword evidence="4 10" id="KW-0547">Nucleotide-binding</keyword>
<dbReference type="GO" id="GO:0005524">
    <property type="term" value="F:ATP binding"/>
    <property type="evidence" value="ECO:0007669"/>
    <property type="project" value="UniProtKB-KW"/>
</dbReference>
<dbReference type="InterPro" id="IPR036695">
    <property type="entry name" value="Arg-tRNA-synth_N_sf"/>
</dbReference>
<dbReference type="InterPro" id="IPR008909">
    <property type="entry name" value="DALR_anticod-bd"/>
</dbReference>
<accession>A0ABD3SC70</accession>
<organism evidence="14 15">
    <name type="scientific">Cyclostephanos tholiformis</name>
    <dbReference type="NCBI Taxonomy" id="382380"/>
    <lineage>
        <taxon>Eukaryota</taxon>
        <taxon>Sar</taxon>
        <taxon>Stramenopiles</taxon>
        <taxon>Ochrophyta</taxon>
        <taxon>Bacillariophyta</taxon>
        <taxon>Coscinodiscophyceae</taxon>
        <taxon>Thalassiosirophycidae</taxon>
        <taxon>Stephanodiscales</taxon>
        <taxon>Stephanodiscaceae</taxon>
        <taxon>Cyclostephanos</taxon>
    </lineage>
</organism>
<evidence type="ECO:0000313" key="14">
    <source>
        <dbReference type="EMBL" id="KAL3822104.1"/>
    </source>
</evidence>
<evidence type="ECO:0000256" key="8">
    <source>
        <dbReference type="ARBA" id="ARBA00033033"/>
    </source>
</evidence>
<evidence type="ECO:0000259" key="12">
    <source>
        <dbReference type="SMART" id="SM00836"/>
    </source>
</evidence>
<dbReference type="InterPro" id="IPR001278">
    <property type="entry name" value="Arg-tRNA-ligase"/>
</dbReference>
<evidence type="ECO:0000256" key="2">
    <source>
        <dbReference type="ARBA" id="ARBA00012837"/>
    </source>
</evidence>
<dbReference type="InterPro" id="IPR035684">
    <property type="entry name" value="ArgRS_core"/>
</dbReference>
<feature type="compositionally biased region" description="Low complexity" evidence="11">
    <location>
        <begin position="50"/>
        <end position="64"/>
    </location>
</feature>
<dbReference type="InterPro" id="IPR001412">
    <property type="entry name" value="aa-tRNA-synth_I_CS"/>
</dbReference>
<dbReference type="FunFam" id="1.10.730.10:FF:000006">
    <property type="entry name" value="Arginyl-tRNA synthetase 2, mitochondrial"/>
    <property type="match status" value="1"/>
</dbReference>
<dbReference type="EC" id="6.1.1.19" evidence="2"/>
<keyword evidence="5 10" id="KW-0067">ATP-binding</keyword>
<gene>
    <name evidence="14" type="ORF">ACHAXA_011882</name>
</gene>
<dbReference type="InterPro" id="IPR005148">
    <property type="entry name" value="Arg-tRNA-synth_N"/>
</dbReference>
<evidence type="ECO:0000256" key="10">
    <source>
        <dbReference type="RuleBase" id="RU363038"/>
    </source>
</evidence>
<evidence type="ECO:0000256" key="1">
    <source>
        <dbReference type="ARBA" id="ARBA00005594"/>
    </source>
</evidence>
<dbReference type="Proteomes" id="UP001530377">
    <property type="component" value="Unassembled WGS sequence"/>
</dbReference>
<evidence type="ECO:0000259" key="13">
    <source>
        <dbReference type="SMART" id="SM01016"/>
    </source>
</evidence>
<dbReference type="GO" id="GO:0004814">
    <property type="term" value="F:arginine-tRNA ligase activity"/>
    <property type="evidence" value="ECO:0007669"/>
    <property type="project" value="UniProtKB-EC"/>
</dbReference>
<comment type="similarity">
    <text evidence="1 10">Belongs to the class-I aminoacyl-tRNA synthetase family.</text>
</comment>
<dbReference type="InterPro" id="IPR014729">
    <property type="entry name" value="Rossmann-like_a/b/a_fold"/>
</dbReference>
<dbReference type="Pfam" id="PF03485">
    <property type="entry name" value="Arg_tRNA_synt_N"/>
    <property type="match status" value="1"/>
</dbReference>
<comment type="caution">
    <text evidence="14">The sequence shown here is derived from an EMBL/GenBank/DDBJ whole genome shotgun (WGS) entry which is preliminary data.</text>
</comment>
<feature type="region of interest" description="Disordered" evidence="11">
    <location>
        <begin position="1"/>
        <end position="67"/>
    </location>
</feature>
<dbReference type="FunFam" id="3.40.50.620:FF:000096">
    <property type="entry name" value="Arginine--tRNA ligase chloroplastic/mitochondrial"/>
    <property type="match status" value="1"/>
</dbReference>
<evidence type="ECO:0000256" key="3">
    <source>
        <dbReference type="ARBA" id="ARBA00022598"/>
    </source>
</evidence>
<dbReference type="SUPFAM" id="SSF55190">
    <property type="entry name" value="Arginyl-tRNA synthetase (ArgRS), N-terminal 'additional' domain"/>
    <property type="match status" value="1"/>
</dbReference>
<dbReference type="InterPro" id="IPR009080">
    <property type="entry name" value="tRNAsynth_Ia_anticodon-bd"/>
</dbReference>
<dbReference type="NCBIfam" id="TIGR00456">
    <property type="entry name" value="argS"/>
    <property type="match status" value="1"/>
</dbReference>
<dbReference type="Gene3D" id="1.10.730.10">
    <property type="entry name" value="Isoleucyl-tRNA Synthetase, Domain 1"/>
    <property type="match status" value="1"/>
</dbReference>
<feature type="domain" description="DALR anticodon binding" evidence="12">
    <location>
        <begin position="782"/>
        <end position="908"/>
    </location>
</feature>
<evidence type="ECO:0000313" key="15">
    <source>
        <dbReference type="Proteomes" id="UP001530377"/>
    </source>
</evidence>
<keyword evidence="3 10" id="KW-0436">Ligase</keyword>
<reference evidence="14 15" key="1">
    <citation type="submission" date="2024-10" db="EMBL/GenBank/DDBJ databases">
        <title>Updated reference genomes for cyclostephanoid diatoms.</title>
        <authorList>
            <person name="Roberts W.R."/>
            <person name="Alverson A.J."/>
        </authorList>
    </citation>
    <scope>NUCLEOTIDE SEQUENCE [LARGE SCALE GENOMIC DNA]</scope>
    <source>
        <strain evidence="14 15">AJA228-03</strain>
    </source>
</reference>
<dbReference type="SMART" id="SM00836">
    <property type="entry name" value="DALR_1"/>
    <property type="match status" value="1"/>
</dbReference>
<dbReference type="Pfam" id="PF00750">
    <property type="entry name" value="tRNA-synt_1d"/>
    <property type="match status" value="1"/>
</dbReference>
<dbReference type="SUPFAM" id="SSF52374">
    <property type="entry name" value="Nucleotidylyl transferase"/>
    <property type="match status" value="1"/>
</dbReference>
<dbReference type="GO" id="GO:0006412">
    <property type="term" value="P:translation"/>
    <property type="evidence" value="ECO:0007669"/>
    <property type="project" value="UniProtKB-KW"/>
</dbReference>
<dbReference type="Gene3D" id="3.40.50.620">
    <property type="entry name" value="HUPs"/>
    <property type="match status" value="1"/>
</dbReference>
<sequence length="908" mass="98166">MERPSKKELKKLAKKAEKDAAKKGGGTITVDDTLVKEGIGGGGGSPPASPTTSPSAKTTSTRRPPAYRLINVPTEGAETDPCTLKACLASVLYGVPLLPAVPGPGSDESDGLSFVRGPALVYDSGIASMPATSVAFGGNGMLRALALVAAAARAEDGGRKFDAATDEWLEFERLELRPALSSPVKGAGGIKEALSKIESALMSSGVGGTSVVPFPGAKNMIPSAADVAIALTLALHRGDASSESSWSTTLRSYVDTIAGISSPPYVSAIALAKHLAPPPPPPSFDKTDPSLLNASSAVFAKAINIAFPSARSLGIDIRAFRCKDVKHGDYQCNVAMPLYQKLSALGSLPPGVKSPQMLAQSVVDVVVAMDEGENPILCELSVNGPGFIMCRIRPAFLEDGVNDIIRDGAPTRPKRCGGGGGAGDDNVVVVDFSSPNIAKEMHVGHLRSTIIGEAVCRILEYAGMDVKRVNHVGDWGTQFGMLIQYLKEEYPDFSYDGNDDGGTGSSAMPNITDLTVFYKNAKSRFDESPEFKRVSQLNVVSLQAGDGECLRIWKMLCDISRLEFEKVYKRLDISVEECGESFYNDKIPSVINEFDQHGMISVEDGGAKCVFVPHSKVPLMLQKSDGGYGYDSTDMAAIKYRIKDLRARHLVYITDFTQADHFKMVFAAAKMIGWVNGDSHRLDHIGFGTVQGEDGKRFKTRSGDTVRLVDLLDEAVSRMESSLRERASEGKANISEDEVHETACAMGYGAVKYFDLRRNPTSNYVFSYDRMLDTKGNTAIYLLYAHARLESIVTKGKAEHGIDVDALMAREDGGGKKPRIVIEHKSERNLALHLRFFADSIDETLNDLFPYHICDFLYDLAIAASEFVTQCKVLGSPEMESRLFLCRATAITMRQCFDLLGIRHVMRI</sequence>
<evidence type="ECO:0000256" key="6">
    <source>
        <dbReference type="ARBA" id="ARBA00022917"/>
    </source>
</evidence>
<dbReference type="PRINTS" id="PR01038">
    <property type="entry name" value="TRNASYNTHARG"/>
</dbReference>
<evidence type="ECO:0000256" key="11">
    <source>
        <dbReference type="SAM" id="MobiDB-lite"/>
    </source>
</evidence>
<feature type="domain" description="Arginyl tRNA synthetase N-terminal" evidence="13">
    <location>
        <begin position="297"/>
        <end position="392"/>
    </location>
</feature>
<protein>
    <recommendedName>
        <fullName evidence="2">arginine--tRNA ligase</fullName>
        <ecNumber evidence="2">6.1.1.19</ecNumber>
    </recommendedName>
    <alternativeName>
        <fullName evidence="8">Arginyl-tRNA synthetase</fullName>
    </alternativeName>
</protein>
<dbReference type="Gene3D" id="3.30.1360.70">
    <property type="entry name" value="Arginyl tRNA synthetase N-terminal domain"/>
    <property type="match status" value="1"/>
</dbReference>
<keyword evidence="7 10" id="KW-0030">Aminoacyl-tRNA synthetase</keyword>
<feature type="compositionally biased region" description="Basic and acidic residues" evidence="11">
    <location>
        <begin position="1"/>
        <end position="22"/>
    </location>
</feature>
<keyword evidence="15" id="KW-1185">Reference proteome</keyword>
<evidence type="ECO:0000256" key="4">
    <source>
        <dbReference type="ARBA" id="ARBA00022741"/>
    </source>
</evidence>
<evidence type="ECO:0000256" key="5">
    <source>
        <dbReference type="ARBA" id="ARBA00022840"/>
    </source>
</evidence>
<dbReference type="CDD" id="cd00671">
    <property type="entry name" value="ArgRS_core"/>
    <property type="match status" value="1"/>
</dbReference>
<dbReference type="AlphaFoldDB" id="A0ABD3SC70"/>
<dbReference type="SUPFAM" id="SSF47323">
    <property type="entry name" value="Anticodon-binding domain of a subclass of class I aminoacyl-tRNA synthetases"/>
    <property type="match status" value="1"/>
</dbReference>
<name>A0ABD3SC70_9STRA</name>
<dbReference type="PANTHER" id="PTHR11956">
    <property type="entry name" value="ARGINYL-TRNA SYNTHETASE"/>
    <property type="match status" value="1"/>
</dbReference>
<dbReference type="Pfam" id="PF05746">
    <property type="entry name" value="DALR_1"/>
    <property type="match status" value="1"/>
</dbReference>
<dbReference type="EMBL" id="JALLPB020000074">
    <property type="protein sequence ID" value="KAL3822104.1"/>
    <property type="molecule type" value="Genomic_DNA"/>
</dbReference>
<evidence type="ECO:0000256" key="7">
    <source>
        <dbReference type="ARBA" id="ARBA00023146"/>
    </source>
</evidence>
<dbReference type="PROSITE" id="PS00178">
    <property type="entry name" value="AA_TRNA_LIGASE_I"/>
    <property type="match status" value="1"/>
</dbReference>
<dbReference type="SMART" id="SM01016">
    <property type="entry name" value="Arg_tRNA_synt_N"/>
    <property type="match status" value="1"/>
</dbReference>
<dbReference type="HAMAP" id="MF_00123">
    <property type="entry name" value="Arg_tRNA_synth"/>
    <property type="match status" value="1"/>
</dbReference>